<feature type="chain" id="PRO_5027789936" evidence="4">
    <location>
        <begin position="23"/>
        <end position="431"/>
    </location>
</feature>
<sequence>MRRNRLPIALLLVCCVALHADAWNNRGRHRVADRKRLWQTNDSGPGQRTKHQWESPKFPNNRTQVARQKRLFSLFTLVKFDNGICGGSNGENGTCIAAAECAQRGGASSGVCANGYGVCCIVTMSCGSMTNDNNTYFVNPNYPSSYDGMNSCQITLVKSHPDVCQYRLDFPQFNIMGPETTNNVCTYDQFIVSGGNPVPTICGNNNGNHMYIDTGVGQTNPITLTFVTSGSSFPRAWKVRISQIRCSTIYRAEEGCLQYFTGVSGQIKSFNYDPTGGLQLSNQDYSICIRMERNFCGIQYMACIDDAQVMMPAGVAAVGQIMRSNAFTLTGNTQATQIASMTGVSCLTDWLAIPCATNSGRMSTAPLICVDRLCGGTFNAETQNLNSSPVISTVKPFRLIFHTDNIEAPGDVGNRGFCLNYVQQPCTTKLR</sequence>
<feature type="domain" description="CUB" evidence="5">
    <location>
        <begin position="126"/>
        <end position="244"/>
    </location>
</feature>
<comment type="caution">
    <text evidence="2">Lacks conserved residue(s) required for the propagation of feature annotation.</text>
</comment>
<evidence type="ECO:0000256" key="3">
    <source>
        <dbReference type="SAM" id="MobiDB-lite"/>
    </source>
</evidence>
<dbReference type="RefSeq" id="XP_014477172.1">
    <property type="nucleotide sequence ID" value="XM_014621686.1"/>
</dbReference>
<accession>A0A6P3XFZ8</accession>
<dbReference type="GeneID" id="106745775"/>
<organism evidence="6 7">
    <name type="scientific">Dinoponera quadriceps</name>
    <name type="common">South American ant</name>
    <dbReference type="NCBI Taxonomy" id="609295"/>
    <lineage>
        <taxon>Eukaryota</taxon>
        <taxon>Metazoa</taxon>
        <taxon>Ecdysozoa</taxon>
        <taxon>Arthropoda</taxon>
        <taxon>Hexapoda</taxon>
        <taxon>Insecta</taxon>
        <taxon>Pterygota</taxon>
        <taxon>Neoptera</taxon>
        <taxon>Endopterygota</taxon>
        <taxon>Hymenoptera</taxon>
        <taxon>Apocrita</taxon>
        <taxon>Aculeata</taxon>
        <taxon>Formicoidea</taxon>
        <taxon>Formicidae</taxon>
        <taxon>Ponerinae</taxon>
        <taxon>Ponerini</taxon>
        <taxon>Dinoponera</taxon>
    </lineage>
</organism>
<dbReference type="Proteomes" id="UP000515204">
    <property type="component" value="Unplaced"/>
</dbReference>
<dbReference type="KEGG" id="dqu:106745775"/>
<dbReference type="PANTHER" id="PTHR33236">
    <property type="entry name" value="INTRAFLAGELLAR TRANSPORT PROTEIN 122 FAMILY PROTEIN-RELATED"/>
    <property type="match status" value="1"/>
</dbReference>
<dbReference type="PANTHER" id="PTHR33236:SF6">
    <property type="entry name" value="CUB DOMAIN-CONTAINING PROTEIN"/>
    <property type="match status" value="1"/>
</dbReference>
<evidence type="ECO:0000313" key="7">
    <source>
        <dbReference type="RefSeq" id="XP_014477172.1"/>
    </source>
</evidence>
<keyword evidence="6" id="KW-1185">Reference proteome</keyword>
<dbReference type="InterPro" id="IPR000859">
    <property type="entry name" value="CUB_dom"/>
</dbReference>
<evidence type="ECO:0000259" key="5">
    <source>
        <dbReference type="PROSITE" id="PS01180"/>
    </source>
</evidence>
<dbReference type="Pfam" id="PF00431">
    <property type="entry name" value="CUB"/>
    <property type="match status" value="1"/>
</dbReference>
<feature type="disulfide bond" evidence="2">
    <location>
        <begin position="185"/>
        <end position="202"/>
    </location>
</feature>
<dbReference type="PROSITE" id="PS01180">
    <property type="entry name" value="CUB"/>
    <property type="match status" value="1"/>
</dbReference>
<evidence type="ECO:0000256" key="1">
    <source>
        <dbReference type="ARBA" id="ARBA00023157"/>
    </source>
</evidence>
<feature type="region of interest" description="Disordered" evidence="3">
    <location>
        <begin position="34"/>
        <end position="58"/>
    </location>
</feature>
<protein>
    <submittedName>
        <fullName evidence="7">Uncharacterized protein LOC106745775 isoform X1</fullName>
    </submittedName>
</protein>
<evidence type="ECO:0000256" key="2">
    <source>
        <dbReference type="PROSITE-ProRule" id="PRU00059"/>
    </source>
</evidence>
<gene>
    <name evidence="7" type="primary">LOC106745775</name>
</gene>
<name>A0A6P3XFZ8_DINQU</name>
<feature type="signal peptide" evidence="4">
    <location>
        <begin position="1"/>
        <end position="22"/>
    </location>
</feature>
<dbReference type="OrthoDB" id="2105077at2759"/>
<dbReference type="InterPro" id="IPR058698">
    <property type="entry name" value="CUB_metazoa"/>
</dbReference>
<keyword evidence="1 2" id="KW-1015">Disulfide bond</keyword>
<keyword evidence="4" id="KW-0732">Signal</keyword>
<reference evidence="7" key="1">
    <citation type="submission" date="2025-08" db="UniProtKB">
        <authorList>
            <consortium name="RefSeq"/>
        </authorList>
    </citation>
    <scope>IDENTIFICATION</scope>
</reference>
<dbReference type="Gene3D" id="2.60.120.290">
    <property type="entry name" value="Spermadhesin, CUB domain"/>
    <property type="match status" value="1"/>
</dbReference>
<dbReference type="InterPro" id="IPR035914">
    <property type="entry name" value="Sperma_CUB_dom_sf"/>
</dbReference>
<dbReference type="AlphaFoldDB" id="A0A6P3XFZ8"/>
<dbReference type="Pfam" id="PF26080">
    <property type="entry name" value="CUB_animal"/>
    <property type="match status" value="1"/>
</dbReference>
<evidence type="ECO:0000313" key="6">
    <source>
        <dbReference type="Proteomes" id="UP000515204"/>
    </source>
</evidence>
<evidence type="ECO:0000256" key="4">
    <source>
        <dbReference type="SAM" id="SignalP"/>
    </source>
</evidence>
<dbReference type="SUPFAM" id="SSF49854">
    <property type="entry name" value="Spermadhesin, CUB domain"/>
    <property type="match status" value="1"/>
</dbReference>
<proteinExistence type="predicted"/>